<dbReference type="InterPro" id="IPR011083">
    <property type="entry name" value="Phage_tail_collar_dom"/>
</dbReference>
<dbReference type="Gene3D" id="3.90.1340.10">
    <property type="entry name" value="Phage tail collar domain"/>
    <property type="match status" value="1"/>
</dbReference>
<dbReference type="RefSeq" id="WP_094788489.1">
    <property type="nucleotide sequence ID" value="NZ_NDXW01000001.1"/>
</dbReference>
<evidence type="ECO:0000313" key="2">
    <source>
        <dbReference type="EMBL" id="RDH45547.1"/>
    </source>
</evidence>
<evidence type="ECO:0000259" key="1">
    <source>
        <dbReference type="Pfam" id="PF07484"/>
    </source>
</evidence>
<comment type="caution">
    <text evidence="2">The sequence shown here is derived from an EMBL/GenBank/DDBJ whole genome shotgun (WGS) entry which is preliminary data.</text>
</comment>
<dbReference type="Pfam" id="PF07484">
    <property type="entry name" value="Collar"/>
    <property type="match status" value="1"/>
</dbReference>
<dbReference type="EMBL" id="NDXW01000001">
    <property type="protein sequence ID" value="RDH45547.1"/>
    <property type="molecule type" value="Genomic_DNA"/>
</dbReference>
<name>A0A4P9VSB5_9GAMM</name>
<reference evidence="2 3" key="1">
    <citation type="submission" date="2017-04" db="EMBL/GenBank/DDBJ databases">
        <title>Draft genome sequence of Zooshikella ganghwensis VG4 isolated from Red Sea sediments.</title>
        <authorList>
            <person name="Rehman Z."/>
            <person name="Alam I."/>
            <person name="Kamau A."/>
            <person name="Bajic V."/>
            <person name="Leiknes T."/>
        </authorList>
    </citation>
    <scope>NUCLEOTIDE SEQUENCE [LARGE SCALE GENOMIC DNA]</scope>
    <source>
        <strain evidence="2 3">VG4</strain>
    </source>
</reference>
<feature type="domain" description="Phage tail collar" evidence="1">
    <location>
        <begin position="8"/>
        <end position="63"/>
    </location>
</feature>
<gene>
    <name evidence="2" type="ORF">B9G39_19990</name>
</gene>
<evidence type="ECO:0000313" key="3">
    <source>
        <dbReference type="Proteomes" id="UP000257039"/>
    </source>
</evidence>
<sequence>MSEPFIAQIQLWGCNYAPRGWAYCDGGLLSIAENTALFSLIGTTYGGDGRTTMGLPNLQGRAPMHPGNGPGLTPRLLAERGGTEQVVLTQATIPAHTHQMYAEDADAEETQTTAAYLAKGGVPGRGGRFYPIDTYNNPENLMPLSSSALTETGLGQAHENRQPFLAVNFCIALMGIYPNRS</sequence>
<proteinExistence type="predicted"/>
<keyword evidence="3" id="KW-1185">Reference proteome</keyword>
<dbReference type="Proteomes" id="UP000257039">
    <property type="component" value="Unassembled WGS sequence"/>
</dbReference>
<accession>A0A4P9VSB5</accession>
<organism evidence="2 3">
    <name type="scientific">Zooshikella ganghwensis</name>
    <dbReference type="NCBI Taxonomy" id="202772"/>
    <lineage>
        <taxon>Bacteria</taxon>
        <taxon>Pseudomonadati</taxon>
        <taxon>Pseudomonadota</taxon>
        <taxon>Gammaproteobacteria</taxon>
        <taxon>Oceanospirillales</taxon>
        <taxon>Zooshikellaceae</taxon>
        <taxon>Zooshikella</taxon>
    </lineage>
</organism>
<dbReference type="AlphaFoldDB" id="A0A4P9VSB5"/>
<dbReference type="InterPro" id="IPR037053">
    <property type="entry name" value="Phage_tail_collar_dom_sf"/>
</dbReference>
<dbReference type="SUPFAM" id="SSF88874">
    <property type="entry name" value="Receptor-binding domain of short tail fibre protein gp12"/>
    <property type="match status" value="1"/>
</dbReference>
<protein>
    <submittedName>
        <fullName evidence="2">Phage tail protein</fullName>
    </submittedName>
</protein>